<name>A0A6N7EXV3_9GAMM</name>
<reference evidence="3 4" key="1">
    <citation type="submission" date="2019-10" db="EMBL/GenBank/DDBJ databases">
        <title>Cardiobacteriales fam. a chemoheterotrophic member of the order Cardiobacteriales, and proposal of Cardiobacteriales fam. nov.</title>
        <authorList>
            <person name="Wang C."/>
        </authorList>
    </citation>
    <scope>NUCLEOTIDE SEQUENCE [LARGE SCALE GENOMIC DNA]</scope>
    <source>
        <strain evidence="3 4">ML27</strain>
    </source>
</reference>
<dbReference type="Pfam" id="PF01903">
    <property type="entry name" value="CbiX"/>
    <property type="match status" value="1"/>
</dbReference>
<dbReference type="PANTHER" id="PTHR33542:SF3">
    <property type="entry name" value="SIROHYDROCHLORIN FERROCHELATASE, CHLOROPLASTIC"/>
    <property type="match status" value="1"/>
</dbReference>
<keyword evidence="4" id="KW-1185">Reference proteome</keyword>
<gene>
    <name evidence="3" type="ORF">GCU85_06450</name>
</gene>
<dbReference type="EMBL" id="WHNW01000006">
    <property type="protein sequence ID" value="MPV86370.1"/>
    <property type="molecule type" value="Genomic_DNA"/>
</dbReference>
<accession>A0A6N7EXV3</accession>
<evidence type="ECO:0000256" key="1">
    <source>
        <dbReference type="ARBA" id="ARBA00022723"/>
    </source>
</evidence>
<dbReference type="InterPro" id="IPR050963">
    <property type="entry name" value="Sirohydro_Cobaltochel/CbiX"/>
</dbReference>
<dbReference type="PANTHER" id="PTHR33542">
    <property type="entry name" value="SIROHYDROCHLORIN FERROCHELATASE, CHLOROPLASTIC"/>
    <property type="match status" value="1"/>
</dbReference>
<evidence type="ECO:0000313" key="3">
    <source>
        <dbReference type="EMBL" id="MPV86370.1"/>
    </source>
</evidence>
<dbReference type="InParanoid" id="A0A6N7EXV3"/>
<comment type="caution">
    <text evidence="3">The sequence shown here is derived from an EMBL/GenBank/DDBJ whole genome shotgun (WGS) entry which is preliminary data.</text>
</comment>
<evidence type="ECO:0008006" key="5">
    <source>
        <dbReference type="Google" id="ProtNLM"/>
    </source>
</evidence>
<dbReference type="RefSeq" id="WP_152810369.1">
    <property type="nucleotide sequence ID" value="NZ_WHNW01000006.1"/>
</dbReference>
<organism evidence="3 4">
    <name type="scientific">Ostreibacterium oceani</name>
    <dbReference type="NCBI Taxonomy" id="2654998"/>
    <lineage>
        <taxon>Bacteria</taxon>
        <taxon>Pseudomonadati</taxon>
        <taxon>Pseudomonadota</taxon>
        <taxon>Gammaproteobacteria</taxon>
        <taxon>Cardiobacteriales</taxon>
        <taxon>Ostreibacteriaceae</taxon>
        <taxon>Ostreibacterium</taxon>
    </lineage>
</organism>
<sequence>MNTNNAHNEKQNNQSNQSNHKALLITAHGSRLASANEEIRSVCNKIQQHPRFSEHYSAVYVGFLDCEKPSIPSALNQIQLDGFQHIDVFHYFLTNGQHVNQDVPAMMTAFQHANPHIQLHDLGYLGEWVMEQITSGVLPFAQTG</sequence>
<proteinExistence type="predicted"/>
<keyword evidence="2" id="KW-0456">Lyase</keyword>
<evidence type="ECO:0000256" key="2">
    <source>
        <dbReference type="ARBA" id="ARBA00023239"/>
    </source>
</evidence>
<protein>
    <recommendedName>
        <fullName evidence="5">Sirohydrochlorin cobaltochelatase</fullName>
    </recommendedName>
</protein>
<evidence type="ECO:0000313" key="4">
    <source>
        <dbReference type="Proteomes" id="UP000471298"/>
    </source>
</evidence>
<dbReference type="CDD" id="cd03416">
    <property type="entry name" value="CbiX_SirB_N"/>
    <property type="match status" value="1"/>
</dbReference>
<dbReference type="SUPFAM" id="SSF53800">
    <property type="entry name" value="Chelatase"/>
    <property type="match status" value="1"/>
</dbReference>
<keyword evidence="1" id="KW-0479">Metal-binding</keyword>
<dbReference type="AlphaFoldDB" id="A0A6N7EXV3"/>
<dbReference type="GO" id="GO:0016829">
    <property type="term" value="F:lyase activity"/>
    <property type="evidence" value="ECO:0007669"/>
    <property type="project" value="UniProtKB-KW"/>
</dbReference>
<dbReference type="Gene3D" id="3.40.50.1400">
    <property type="match status" value="1"/>
</dbReference>
<dbReference type="GO" id="GO:0046872">
    <property type="term" value="F:metal ion binding"/>
    <property type="evidence" value="ECO:0007669"/>
    <property type="project" value="UniProtKB-KW"/>
</dbReference>
<dbReference type="Proteomes" id="UP000471298">
    <property type="component" value="Unassembled WGS sequence"/>
</dbReference>
<dbReference type="InterPro" id="IPR002762">
    <property type="entry name" value="CbiX-like"/>
</dbReference>